<evidence type="ECO:0000313" key="1">
    <source>
        <dbReference type="EMBL" id="RDV10245.1"/>
    </source>
</evidence>
<dbReference type="Proteomes" id="UP000256708">
    <property type="component" value="Unassembled WGS sequence"/>
</dbReference>
<sequence>MTKTIYILTLLFLVACQSREGKQQEGFDPEYVVKSYYSNADDPENLKLLKYYDSSDRLLREIGKEGDCIRYIYDKTGKLIEKVWGRGCQQVQGVRSILFYDTLGNLLGTYTTSDTLVNMDTVNFEQIYFYDIENRLVKEKIAERVESQGDTIKTWNYYTYVGNKKDSLLVTEGNGLLWKGAYKYDTTGRLVELRKTRRDTYENEFFLYDDLGRLVEKQTITNYKFDTPVGVSAPQH</sequence>
<name>A0A3D8KYU1_9BACT</name>
<gene>
    <name evidence="1" type="ORF">DXT99_26700</name>
</gene>
<accession>A0A3D8KYU1</accession>
<organism evidence="1 2">
    <name type="scientific">Pontibacter diazotrophicus</name>
    <dbReference type="NCBI Taxonomy" id="1400979"/>
    <lineage>
        <taxon>Bacteria</taxon>
        <taxon>Pseudomonadati</taxon>
        <taxon>Bacteroidota</taxon>
        <taxon>Cytophagia</taxon>
        <taxon>Cytophagales</taxon>
        <taxon>Hymenobacteraceae</taxon>
        <taxon>Pontibacter</taxon>
    </lineage>
</organism>
<dbReference type="EMBL" id="QRGR01000072">
    <property type="protein sequence ID" value="RDV10245.1"/>
    <property type="molecule type" value="Genomic_DNA"/>
</dbReference>
<keyword evidence="2" id="KW-1185">Reference proteome</keyword>
<dbReference type="PROSITE" id="PS51257">
    <property type="entry name" value="PROKAR_LIPOPROTEIN"/>
    <property type="match status" value="1"/>
</dbReference>
<proteinExistence type="predicted"/>
<reference evidence="2" key="1">
    <citation type="submission" date="2018-08" db="EMBL/GenBank/DDBJ databases">
        <authorList>
            <person name="Liu Z.-W."/>
            <person name="Du Z.-J."/>
        </authorList>
    </citation>
    <scope>NUCLEOTIDE SEQUENCE [LARGE SCALE GENOMIC DNA]</scope>
    <source>
        <strain evidence="2">H4X</strain>
    </source>
</reference>
<dbReference type="AlphaFoldDB" id="A0A3D8KYU1"/>
<protein>
    <recommendedName>
        <fullName evidence="3">RHS repeat protein</fullName>
    </recommendedName>
</protein>
<comment type="caution">
    <text evidence="1">The sequence shown here is derived from an EMBL/GenBank/DDBJ whole genome shotgun (WGS) entry which is preliminary data.</text>
</comment>
<dbReference type="Gene3D" id="2.180.10.10">
    <property type="entry name" value="RHS repeat-associated core"/>
    <property type="match status" value="1"/>
</dbReference>
<evidence type="ECO:0008006" key="3">
    <source>
        <dbReference type="Google" id="ProtNLM"/>
    </source>
</evidence>
<evidence type="ECO:0000313" key="2">
    <source>
        <dbReference type="Proteomes" id="UP000256708"/>
    </source>
</evidence>